<keyword evidence="4" id="KW-1185">Reference proteome</keyword>
<dbReference type="PANTHER" id="PTHR43236">
    <property type="entry name" value="ANTITOXIN HIGA1"/>
    <property type="match status" value="1"/>
</dbReference>
<organism evidence="3 4">
    <name type="scientific">Natronosporangium hydrolyticum</name>
    <dbReference type="NCBI Taxonomy" id="2811111"/>
    <lineage>
        <taxon>Bacteria</taxon>
        <taxon>Bacillati</taxon>
        <taxon>Actinomycetota</taxon>
        <taxon>Actinomycetes</taxon>
        <taxon>Micromonosporales</taxon>
        <taxon>Micromonosporaceae</taxon>
        <taxon>Natronosporangium</taxon>
    </lineage>
</organism>
<accession>A0A895YIH0</accession>
<dbReference type="AlphaFoldDB" id="A0A895YIH0"/>
<evidence type="ECO:0000313" key="4">
    <source>
        <dbReference type="Proteomes" id="UP000662857"/>
    </source>
</evidence>
<dbReference type="KEGG" id="nhy:JQS43_15390"/>
<protein>
    <submittedName>
        <fullName evidence="3">Helix-turn-helix domain-containing protein</fullName>
    </submittedName>
</protein>
<dbReference type="Pfam" id="PF06114">
    <property type="entry name" value="Peptidase_M78"/>
    <property type="match status" value="1"/>
</dbReference>
<dbReference type="GO" id="GO:0003677">
    <property type="term" value="F:DNA binding"/>
    <property type="evidence" value="ECO:0007669"/>
    <property type="project" value="InterPro"/>
</dbReference>
<gene>
    <name evidence="3" type="ORF">JQS43_15390</name>
</gene>
<sequence>MTEGSAEAGGAGEIDLATFGQRLRHYRLARGLTLAELGQRVGRAPSALSALENGRREPKLSLLQALARGLGVSTEQLLEREPPNRRAQLEIAIANAAQDPSLAEVDLPALKISKRVGTDVLEHIVALYGELRRRDAMRVATPEEARRANTQLRRIMRERANYFPEIEQAAAKTLTPVGHRDGALSQAMLRGILAQHGFSLHYAADLPWSARSIADLRHQRIYVRREPMGMHTAPTIVLQTLGHVVLGHAPPRSYFEFLQQRVEANYFAAAVLVPEQAAVAFLREAKQRRDIAVEDLRDRFAVSYEMACHRFTNLITEHLGIVCHFIRCDERGIIYKAYENDGLAFPVDPLGAIEGQRMCRQWAGRRVFGAGDRYSMYYQYTDAPDGTHFCIAHVDPGRERDFAITLGVPYLESQWFRGQESAARARSRCPDPACCRRPPAELTRRWEGMSWPSARAPSHVLATLPPGSFPGVDDTEVYAFLERHALDS</sequence>
<dbReference type="CDD" id="cd00093">
    <property type="entry name" value="HTH_XRE"/>
    <property type="match status" value="1"/>
</dbReference>
<dbReference type="SMART" id="SM00530">
    <property type="entry name" value="HTH_XRE"/>
    <property type="match status" value="1"/>
</dbReference>
<proteinExistence type="inferred from homology"/>
<dbReference type="InterPro" id="IPR052345">
    <property type="entry name" value="Rad_response_metalloprotease"/>
</dbReference>
<dbReference type="Pfam" id="PF13560">
    <property type="entry name" value="HTH_31"/>
    <property type="match status" value="1"/>
</dbReference>
<evidence type="ECO:0000313" key="3">
    <source>
        <dbReference type="EMBL" id="QSB17351.1"/>
    </source>
</evidence>
<evidence type="ECO:0000256" key="1">
    <source>
        <dbReference type="ARBA" id="ARBA00007227"/>
    </source>
</evidence>
<dbReference type="Proteomes" id="UP000662857">
    <property type="component" value="Chromosome"/>
</dbReference>
<comment type="similarity">
    <text evidence="1">Belongs to the short-chain fatty acyl-CoA assimilation regulator (ScfR) family.</text>
</comment>
<dbReference type="InterPro" id="IPR010982">
    <property type="entry name" value="Lambda_DNA-bd_dom_sf"/>
</dbReference>
<dbReference type="InterPro" id="IPR010359">
    <property type="entry name" value="IrrE_HExxH"/>
</dbReference>
<evidence type="ECO:0000259" key="2">
    <source>
        <dbReference type="PROSITE" id="PS50943"/>
    </source>
</evidence>
<dbReference type="PANTHER" id="PTHR43236:SF1">
    <property type="entry name" value="BLL7220 PROTEIN"/>
    <property type="match status" value="1"/>
</dbReference>
<reference evidence="3" key="1">
    <citation type="submission" date="2021-02" db="EMBL/GenBank/DDBJ databases">
        <title>Natrosporangium hydrolyticum gen. nov., sp. nov, a haloalkaliphilic actinobacterium from a soda solonchak soil.</title>
        <authorList>
            <person name="Sorokin D.Y."/>
            <person name="Khijniak T.V."/>
            <person name="Zakharycheva A.P."/>
            <person name="Boueva O.V."/>
            <person name="Ariskina E.V."/>
            <person name="Hahnke R.L."/>
            <person name="Bunk B."/>
            <person name="Sproer C."/>
            <person name="Schumann P."/>
            <person name="Evtushenko L.I."/>
            <person name="Kublanov I.V."/>
        </authorList>
    </citation>
    <scope>NUCLEOTIDE SEQUENCE</scope>
    <source>
        <strain evidence="3">DSM 106523</strain>
    </source>
</reference>
<feature type="domain" description="HTH cro/C1-type" evidence="2">
    <location>
        <begin position="23"/>
        <end position="77"/>
    </location>
</feature>
<dbReference type="SUPFAM" id="SSF47413">
    <property type="entry name" value="lambda repressor-like DNA-binding domains"/>
    <property type="match status" value="1"/>
</dbReference>
<dbReference type="InterPro" id="IPR001387">
    <property type="entry name" value="Cro/C1-type_HTH"/>
</dbReference>
<name>A0A895YIH0_9ACTN</name>
<dbReference type="EMBL" id="CP070499">
    <property type="protein sequence ID" value="QSB17351.1"/>
    <property type="molecule type" value="Genomic_DNA"/>
</dbReference>
<dbReference type="PROSITE" id="PS50943">
    <property type="entry name" value="HTH_CROC1"/>
    <property type="match status" value="1"/>
</dbReference>
<dbReference type="Gene3D" id="1.10.260.40">
    <property type="entry name" value="lambda repressor-like DNA-binding domains"/>
    <property type="match status" value="1"/>
</dbReference>